<sequence>MDKEDMTEKTEETRILEAFKASALPEVFQDPRIEWKETKISYSMMLFKGVENDEYVDLFRQQRGKIEEGLLRVFKKLTTF</sequence>
<dbReference type="Proteomes" id="UP000639772">
    <property type="component" value="Chromosome 13"/>
</dbReference>
<accession>A0A835PLX1</accession>
<name>A0A835PLX1_VANPL</name>
<comment type="caution">
    <text evidence="1">The sequence shown here is derived from an EMBL/GenBank/DDBJ whole genome shotgun (WGS) entry which is preliminary data.</text>
</comment>
<evidence type="ECO:0000313" key="2">
    <source>
        <dbReference type="Proteomes" id="UP000639772"/>
    </source>
</evidence>
<dbReference type="AlphaFoldDB" id="A0A835PLX1"/>
<gene>
    <name evidence="1" type="ORF">HPP92_023507</name>
</gene>
<proteinExistence type="predicted"/>
<protein>
    <submittedName>
        <fullName evidence="1">Uncharacterized protein</fullName>
    </submittedName>
</protein>
<reference evidence="1 2" key="1">
    <citation type="journal article" date="2020" name="Nat. Food">
        <title>A phased Vanilla planifolia genome enables genetic improvement of flavour and production.</title>
        <authorList>
            <person name="Hasing T."/>
            <person name="Tang H."/>
            <person name="Brym M."/>
            <person name="Khazi F."/>
            <person name="Huang T."/>
            <person name="Chambers A.H."/>
        </authorList>
    </citation>
    <scope>NUCLEOTIDE SEQUENCE [LARGE SCALE GENOMIC DNA]</scope>
    <source>
        <tissue evidence="1">Leaf</tissue>
    </source>
</reference>
<organism evidence="1 2">
    <name type="scientific">Vanilla planifolia</name>
    <name type="common">Vanilla</name>
    <dbReference type="NCBI Taxonomy" id="51239"/>
    <lineage>
        <taxon>Eukaryota</taxon>
        <taxon>Viridiplantae</taxon>
        <taxon>Streptophyta</taxon>
        <taxon>Embryophyta</taxon>
        <taxon>Tracheophyta</taxon>
        <taxon>Spermatophyta</taxon>
        <taxon>Magnoliopsida</taxon>
        <taxon>Liliopsida</taxon>
        <taxon>Asparagales</taxon>
        <taxon>Orchidaceae</taxon>
        <taxon>Vanilloideae</taxon>
        <taxon>Vanilleae</taxon>
        <taxon>Vanilla</taxon>
    </lineage>
</organism>
<evidence type="ECO:0000313" key="1">
    <source>
        <dbReference type="EMBL" id="KAG0455719.1"/>
    </source>
</evidence>
<dbReference type="EMBL" id="JADCNM010000013">
    <property type="protein sequence ID" value="KAG0455719.1"/>
    <property type="molecule type" value="Genomic_DNA"/>
</dbReference>